<dbReference type="Pfam" id="PF12012">
    <property type="entry name" value="DUF3504"/>
    <property type="match status" value="1"/>
</dbReference>
<evidence type="ECO:0000313" key="6">
    <source>
        <dbReference type="EMBL" id="CAH3019385.1"/>
    </source>
</evidence>
<dbReference type="InterPro" id="IPR052787">
    <property type="entry name" value="MAVS"/>
</dbReference>
<feature type="region of interest" description="Disordered" evidence="4">
    <location>
        <begin position="465"/>
        <end position="500"/>
    </location>
</feature>
<reference evidence="6 7" key="1">
    <citation type="submission" date="2022-05" db="EMBL/GenBank/DDBJ databases">
        <authorList>
            <consortium name="Genoscope - CEA"/>
            <person name="William W."/>
        </authorList>
    </citation>
    <scope>NUCLEOTIDE SEQUENCE [LARGE SCALE GENOMIC DNA]</scope>
</reference>
<keyword evidence="3" id="KW-0832">Ubl conjugation</keyword>
<evidence type="ECO:0000256" key="3">
    <source>
        <dbReference type="ARBA" id="ARBA00022843"/>
    </source>
</evidence>
<comment type="caution">
    <text evidence="6">The sequence shown here is derived from an EMBL/GenBank/DDBJ whole genome shotgun (WGS) entry which is preliminary data.</text>
</comment>
<dbReference type="Proteomes" id="UP001159427">
    <property type="component" value="Unassembled WGS sequence"/>
</dbReference>
<proteinExistence type="predicted"/>
<gene>
    <name evidence="6" type="ORF">PEVE_00002427</name>
</gene>
<dbReference type="PANTHER" id="PTHR21446:SF12">
    <property type="entry name" value="POTASSIUM CHANNEL TETRAMERIZATION DOMAIN CONTAINING 1"/>
    <property type="match status" value="1"/>
</dbReference>
<keyword evidence="2" id="KW-0597">Phosphoprotein</keyword>
<evidence type="ECO:0000259" key="5">
    <source>
        <dbReference type="Pfam" id="PF12012"/>
    </source>
</evidence>
<name>A0ABN8LQR1_9CNID</name>
<evidence type="ECO:0000256" key="4">
    <source>
        <dbReference type="SAM" id="MobiDB-lite"/>
    </source>
</evidence>
<feature type="non-terminal residue" evidence="6">
    <location>
        <position position="1"/>
    </location>
</feature>
<evidence type="ECO:0000256" key="1">
    <source>
        <dbReference type="ARBA" id="ARBA00022499"/>
    </source>
</evidence>
<feature type="region of interest" description="Disordered" evidence="4">
    <location>
        <begin position="545"/>
        <end position="579"/>
    </location>
</feature>
<accession>A0ABN8LQR1</accession>
<evidence type="ECO:0000256" key="2">
    <source>
        <dbReference type="ARBA" id="ARBA00022553"/>
    </source>
</evidence>
<dbReference type="EMBL" id="CALNXI010000114">
    <property type="protein sequence ID" value="CAH3019385.1"/>
    <property type="molecule type" value="Genomic_DNA"/>
</dbReference>
<protein>
    <recommendedName>
        <fullName evidence="5">ZMYM2-like/QRICH1 C-terminal domain-containing protein</fullName>
    </recommendedName>
</protein>
<organism evidence="6 7">
    <name type="scientific">Porites evermanni</name>
    <dbReference type="NCBI Taxonomy" id="104178"/>
    <lineage>
        <taxon>Eukaryota</taxon>
        <taxon>Metazoa</taxon>
        <taxon>Cnidaria</taxon>
        <taxon>Anthozoa</taxon>
        <taxon>Hexacorallia</taxon>
        <taxon>Scleractinia</taxon>
        <taxon>Fungiina</taxon>
        <taxon>Poritidae</taxon>
        <taxon>Porites</taxon>
    </lineage>
</organism>
<keyword evidence="1" id="KW-1017">Isopeptide bond</keyword>
<feature type="compositionally biased region" description="Basic and acidic residues" evidence="4">
    <location>
        <begin position="566"/>
        <end position="579"/>
    </location>
</feature>
<evidence type="ECO:0000313" key="7">
    <source>
        <dbReference type="Proteomes" id="UP001159427"/>
    </source>
</evidence>
<feature type="compositionally biased region" description="Low complexity" evidence="4">
    <location>
        <begin position="489"/>
        <end position="500"/>
    </location>
</feature>
<sequence>ITFLLWWWRGCWREKYTKNVLGLSPFWCVFVYKLIVFPMEKGIQQGNEENGQEKEEKTYGETDAVIVKTPLNTVNVVVESENVEVDTNEMYKRENGQDFVIDSEDQEVQEDDSNMENQGRRIISTLTSKHYAAHVRLFKEWLKGKGMSEVFEEWEPKVISDRLSEFYKESHLKHGGTKRVSSLKIIRAAIDHHLRSTPYCKSYSLTHSPQFIKANTTLVQLEASQRELLDSSESNSGASLLTVDDIHKLWATGVVGIKTPKSLQHLVFLGIGINFGIISRENLRDLKPSMFEFHIDENSGLEYASCNLWDSVSTQLKRNKSKCTGRKMFSVPGSLQCPVAALKLFLKRRNPACSVFFQIPNNSEFELSGQWYKAQPAGLNALSRMMKDMSRQALLSKEYTNHNLRSTPPIVLYKAMEDVPYLKLPRIIPQADLNNKVALNSPGTTVLSSVTTLLMNTQPVNADRSYTLSPPGDSNPVETASNHMATDSNIGNPTGNTTNTPQNAHQVYCISEQWNMKDIIRAIDAGDAVVITKQLKKRELQTHENGETTCLRDNQQQGRVASQSFGRDRSGRKQPEPKRFCRDPKIVKEELTKDKDGLLKAINDMKTGLQSFEDLAAKQQPSEHVIQELSQISDCFQELLQRINTKGMIVQ</sequence>
<feature type="compositionally biased region" description="Polar residues" evidence="4">
    <location>
        <begin position="547"/>
        <end position="565"/>
    </location>
</feature>
<feature type="domain" description="ZMYM2-like/QRICH1 C-terminal" evidence="5">
    <location>
        <begin position="247"/>
        <end position="388"/>
    </location>
</feature>
<dbReference type="InterPro" id="IPR021893">
    <property type="entry name" value="ZMYM2-like_C"/>
</dbReference>
<feature type="compositionally biased region" description="Polar residues" evidence="4">
    <location>
        <begin position="476"/>
        <end position="488"/>
    </location>
</feature>
<dbReference type="PANTHER" id="PTHR21446">
    <property type="entry name" value="DUF3504 DOMAIN-CONTAINING PROTEIN"/>
    <property type="match status" value="1"/>
</dbReference>
<keyword evidence="7" id="KW-1185">Reference proteome</keyword>